<dbReference type="InterPro" id="IPR036179">
    <property type="entry name" value="Ig-like_dom_sf"/>
</dbReference>
<evidence type="ECO:0000313" key="3">
    <source>
        <dbReference type="Proteomes" id="UP000014634"/>
    </source>
</evidence>
<dbReference type="EMBL" id="ATFE01000003">
    <property type="protein sequence ID" value="EPF29797.1"/>
    <property type="molecule type" value="Genomic_DNA"/>
</dbReference>
<comment type="caution">
    <text evidence="2">The sequence shown here is derived from an EMBL/GenBank/DDBJ whole genome shotgun (WGS) entry which is preliminary data.</text>
</comment>
<dbReference type="PROSITE" id="PS50835">
    <property type="entry name" value="IG_LIKE"/>
    <property type="match status" value="2"/>
</dbReference>
<reference evidence="2 3" key="1">
    <citation type="submission" date="2013-04" db="EMBL/GenBank/DDBJ databases">
        <title>The Genome Sequence of Treponema medium ATCC 700293.</title>
        <authorList>
            <consortium name="The Broad Institute Genomics Platform"/>
            <person name="Earl A."/>
            <person name="Ward D."/>
            <person name="Feldgarden M."/>
            <person name="Gevers D."/>
            <person name="Leonetti C."/>
            <person name="Blanton J.M."/>
            <person name="Dewhirst F.E."/>
            <person name="Izard J."/>
            <person name="Walker B."/>
            <person name="Young S."/>
            <person name="Zeng Q."/>
            <person name="Gargeya S."/>
            <person name="Fitzgerald M."/>
            <person name="Haas B."/>
            <person name="Abouelleil A."/>
            <person name="Allen A.W."/>
            <person name="Alvarado L."/>
            <person name="Arachchi H.M."/>
            <person name="Berlin A.M."/>
            <person name="Chapman S.B."/>
            <person name="Gainer-Dewar J."/>
            <person name="Goldberg J."/>
            <person name="Griggs A."/>
            <person name="Gujja S."/>
            <person name="Hansen M."/>
            <person name="Howarth C."/>
            <person name="Imamovic A."/>
            <person name="Ireland A."/>
            <person name="Larimer J."/>
            <person name="McCowan C."/>
            <person name="Murphy C."/>
            <person name="Pearson M."/>
            <person name="Poon T.W."/>
            <person name="Priest M."/>
            <person name="Roberts A."/>
            <person name="Saif S."/>
            <person name="Shea T."/>
            <person name="Sisk P."/>
            <person name="Sykes S."/>
            <person name="Wortman J."/>
            <person name="Nusbaum C."/>
            <person name="Birren B."/>
        </authorList>
    </citation>
    <scope>NUCLEOTIDE SEQUENCE [LARGE SCALE GENOMIC DNA]</scope>
    <source>
        <strain evidence="2 3">ATCC 700293</strain>
    </source>
</reference>
<dbReference type="Gene3D" id="2.60.40.10">
    <property type="entry name" value="Immunoglobulins"/>
    <property type="match status" value="1"/>
</dbReference>
<dbReference type="RefSeq" id="WP_016522492.1">
    <property type="nucleotide sequence ID" value="NZ_KE332517.1"/>
</dbReference>
<protein>
    <recommendedName>
        <fullName evidence="1">Ig-like domain-containing protein</fullName>
    </recommendedName>
</protein>
<dbReference type="Proteomes" id="UP000014634">
    <property type="component" value="Unassembled WGS sequence"/>
</dbReference>
<proteinExistence type="predicted"/>
<evidence type="ECO:0000259" key="1">
    <source>
        <dbReference type="PROSITE" id="PS50835"/>
    </source>
</evidence>
<name>A0AA87TFS6_TREMD</name>
<sequence>MRLSKKIIDTITLVFFAVVSALVFSACKPAIGTPWYPRSASSSSGSFVITGIQVKGLDVVPVLAETPTDDADKIKKFSEANSYVVTVPADVTEITAENITVTAISSLSHKEALPVEVTVNGGSVPLSAGQVVPVTIKIADPDGKYAVQEKIINITQHEPYELELKRLTVCGIDAMAGSVTVPYKENVIVASKIQAEFLYGETQTVIPVEVENAPVSLKENEETEIKLFVRGLKGQYKDFAHVISVTRAEKPENGEEALELEAVYVRGVPGNTAGSISIPENTEKLTADDIILSFKTFGYIAAEMTPPELVFKGKTASAKFKISAKEGKYEEWEREFTFKKDAAAVYNPRDKHGNKKYIVKVTTVTEEVNPFDHYDENYEFPASKFDEWVLHMPSMSGIIASYKFRTGSWGGSPEMVENIPSGIGSGLKAISNVKIYRYKTRKDRGSAHGTDAELAPNPHDNRFYFYRFTADASMGIKADNSMFCVDRYSKFLFYYSDPAKIKSIAGSKLPTEWTDYAAASIGDHIQFAEPFYMSDPVGYVKEDGSVVMYQWIKDNINAANYHAQKNPAYDKPAGRSPGKAGYSPYRKNIIIKKTEVTTEVNPHYTVSEPVIVGQPASVYARVGDAVSLEVKVLPVPEGEVLSYQWYKKDKESGSVEEISGANAAVYTPDTSSEINAYCYCTIKNTNSANEQGTEVQSEFARLYILSGTGSISVDAEPPKITKQPESQTVPINVTAEIKLGIEAVSVDGGELSYQWHKNTTDSTAGGTLIDGATEASYSFTVNTASVTTEYYYCKVTNTNNTVDGKKTESVFTKRAKIMVEEAYKVIFTVDGNGGSLTALYDGKVIDSGSYVKKGGVVKFIATPEPRHIVKEWAGIMPEASLPDKTLAQLTVGNENVAVSVSFEPKMRLTVTPKIQNVDLQSWSTAGWADHKNHKYIDGAHFAHDLAVTVNANGDTGNIQWKYDFPFEGSGSGGWFDGGYGEYVKEDDYIKVGEHIPKEDNNVVLAKDFSDFSEMDIVFKTYLIKSNRLDYWRSEWTTAGGGPVYPKQPLDNNSIIKLVYNETTGTWRLDAAALQLNQPERVTISCDENFALADGEEKDFVITYTVNNNGYKHDEDKKYKNMDDGGENEASTRSKGTVKVIYTIGWK</sequence>
<feature type="domain" description="Ig-like" evidence="1">
    <location>
        <begin position="718"/>
        <end position="809"/>
    </location>
</feature>
<dbReference type="AlphaFoldDB" id="A0AA87TFS6"/>
<dbReference type="InterPro" id="IPR007110">
    <property type="entry name" value="Ig-like_dom"/>
</dbReference>
<dbReference type="Gene3D" id="2.60.40.2700">
    <property type="match status" value="1"/>
</dbReference>
<gene>
    <name evidence="2" type="ORF">HMPREF9195_00510</name>
</gene>
<dbReference type="InterPro" id="IPR013783">
    <property type="entry name" value="Ig-like_fold"/>
</dbReference>
<accession>A0AA87TFS6</accession>
<feature type="domain" description="Ig-like" evidence="1">
    <location>
        <begin position="609"/>
        <end position="696"/>
    </location>
</feature>
<evidence type="ECO:0000313" key="2">
    <source>
        <dbReference type="EMBL" id="EPF29797.1"/>
    </source>
</evidence>
<organism evidence="2 3">
    <name type="scientific">Treponema medium ATCC 700293</name>
    <dbReference type="NCBI Taxonomy" id="1125700"/>
    <lineage>
        <taxon>Bacteria</taxon>
        <taxon>Pseudomonadati</taxon>
        <taxon>Spirochaetota</taxon>
        <taxon>Spirochaetia</taxon>
        <taxon>Spirochaetales</taxon>
        <taxon>Treponemataceae</taxon>
        <taxon>Treponema</taxon>
    </lineage>
</organism>
<dbReference type="SUPFAM" id="SSF48726">
    <property type="entry name" value="Immunoglobulin"/>
    <property type="match status" value="2"/>
</dbReference>
<dbReference type="PROSITE" id="PS51257">
    <property type="entry name" value="PROKAR_LIPOPROTEIN"/>
    <property type="match status" value="1"/>
</dbReference>